<evidence type="ECO:0000313" key="2">
    <source>
        <dbReference type="EMBL" id="PMD38771.1"/>
    </source>
</evidence>
<evidence type="ECO:0000313" key="3">
    <source>
        <dbReference type="Proteomes" id="UP000235786"/>
    </source>
</evidence>
<evidence type="ECO:0000256" key="1">
    <source>
        <dbReference type="SAM" id="MobiDB-lite"/>
    </source>
</evidence>
<feature type="region of interest" description="Disordered" evidence="1">
    <location>
        <begin position="44"/>
        <end position="82"/>
    </location>
</feature>
<dbReference type="Pfam" id="PF12224">
    <property type="entry name" value="Amidoligase_2"/>
    <property type="match status" value="1"/>
</dbReference>
<reference evidence="2 3" key="1">
    <citation type="submission" date="2016-04" db="EMBL/GenBank/DDBJ databases">
        <title>A degradative enzymes factory behind the ericoid mycorrhizal symbiosis.</title>
        <authorList>
            <consortium name="DOE Joint Genome Institute"/>
            <person name="Martino E."/>
            <person name="Morin E."/>
            <person name="Grelet G."/>
            <person name="Kuo A."/>
            <person name="Kohler A."/>
            <person name="Daghino S."/>
            <person name="Barry K."/>
            <person name="Choi C."/>
            <person name="Cichocki N."/>
            <person name="Clum A."/>
            <person name="Copeland A."/>
            <person name="Hainaut M."/>
            <person name="Haridas S."/>
            <person name="Labutti K."/>
            <person name="Lindquist E."/>
            <person name="Lipzen A."/>
            <person name="Khouja H.-R."/>
            <person name="Murat C."/>
            <person name="Ohm R."/>
            <person name="Olson A."/>
            <person name="Spatafora J."/>
            <person name="Veneault-Fourrey C."/>
            <person name="Henrissat B."/>
            <person name="Grigoriev I."/>
            <person name="Martin F."/>
            <person name="Perotto S."/>
        </authorList>
    </citation>
    <scope>NUCLEOTIDE SEQUENCE [LARGE SCALE GENOMIC DNA]</scope>
    <source>
        <strain evidence="2 3">F</strain>
    </source>
</reference>
<keyword evidence="3" id="KW-1185">Reference proteome</keyword>
<dbReference type="PANTHER" id="PTHR36847">
    <property type="entry name" value="AMIDOLIGASE ENZYME"/>
    <property type="match status" value="1"/>
</dbReference>
<gene>
    <name evidence="2" type="ORF">L207DRAFT_584165</name>
</gene>
<feature type="region of interest" description="Disordered" evidence="1">
    <location>
        <begin position="94"/>
        <end position="113"/>
    </location>
</feature>
<dbReference type="InterPro" id="IPR022025">
    <property type="entry name" value="Amidoligase_2"/>
</dbReference>
<accession>A0A2J6RJV0</accession>
<dbReference type="EMBL" id="KZ613947">
    <property type="protein sequence ID" value="PMD38771.1"/>
    <property type="molecule type" value="Genomic_DNA"/>
</dbReference>
<dbReference type="PANTHER" id="PTHR36847:SF1">
    <property type="entry name" value="AMIDOLIGASE ENZYME"/>
    <property type="match status" value="1"/>
</dbReference>
<dbReference type="Proteomes" id="UP000235786">
    <property type="component" value="Unassembled WGS sequence"/>
</dbReference>
<name>A0A2J6RJV0_HYAVF</name>
<organism evidence="2 3">
    <name type="scientific">Hyaloscypha variabilis (strain UAMH 11265 / GT02V1 / F)</name>
    <name type="common">Meliniomyces variabilis</name>
    <dbReference type="NCBI Taxonomy" id="1149755"/>
    <lineage>
        <taxon>Eukaryota</taxon>
        <taxon>Fungi</taxon>
        <taxon>Dikarya</taxon>
        <taxon>Ascomycota</taxon>
        <taxon>Pezizomycotina</taxon>
        <taxon>Leotiomycetes</taxon>
        <taxon>Helotiales</taxon>
        <taxon>Hyaloscyphaceae</taxon>
        <taxon>Hyaloscypha</taxon>
        <taxon>Hyaloscypha variabilis</taxon>
    </lineage>
</organism>
<feature type="region of interest" description="Disordered" evidence="1">
    <location>
        <begin position="133"/>
        <end position="167"/>
    </location>
</feature>
<proteinExistence type="predicted"/>
<sequence>MTTEGYFPPDYIRLPELTFGVELEIDFAVPRDVYSNWLISQPSIPSDEAPQVLPSETPNESDIETPQGPDSETSPTRAGLCRRIEDMRDRIAWFKEESENPNSTPATREAAREALSRAIADAEALIVEFNELSNPSDENQSQASQGSDAQSSPEQAASTSTDSEDEGLRDRLIQYLRAYLNREVANSPPEPALYGQVAYAEPKMAPPTTWHLTYDTSLFPSRRDLAKQLGEELDTVKKTFRCVGAELVSSILNWQEDEVWQPMLRQIEQDLQWDPMKAHGVFFTQEEHLHVHFGMLGSEWELDVAKAVLVLYGLFEHEIERWLRVDLRKSGFCKSLRLGMEIDKVGRDADGNATLERGARYNPREFAERIYVATTWEELKSEISGFNIGEGLRFKKQDTEAWGADHKLVVRGWTAVGISMARGNKPITLEFRQHQGTTDATVISWWVKFLGSLIRYAYSVRRELNLEMRDGQIDPTGAGFLETLQQTKSILDLIAFDKEGKQHFQNLAVRHRNDEFDAKRAMEARVIQERIRRTKLPTGNTTGELMDAAIKREAWYQAVVAKDPKLDVIPNRVLPSELWPKNPMEVYAYLYLITPLSQQRTLQEWTSSATLFLRLIELDRTGRILLCERIRCEQEIAAEEAAAAANAEQQAGGDDVEMGTA</sequence>
<dbReference type="OrthoDB" id="412402at2759"/>
<feature type="compositionally biased region" description="Low complexity" evidence="1">
    <location>
        <begin position="140"/>
        <end position="152"/>
    </location>
</feature>
<protein>
    <submittedName>
        <fullName evidence="2">Uncharacterized protein</fullName>
    </submittedName>
</protein>
<dbReference type="AlphaFoldDB" id="A0A2J6RJV0"/>